<dbReference type="Proteomes" id="UP001174909">
    <property type="component" value="Unassembled WGS sequence"/>
</dbReference>
<feature type="region of interest" description="Disordered" evidence="1">
    <location>
        <begin position="214"/>
        <end position="242"/>
    </location>
</feature>
<comment type="caution">
    <text evidence="3">The sequence shown here is derived from an EMBL/GenBank/DDBJ whole genome shotgun (WGS) entry which is preliminary data.</text>
</comment>
<feature type="region of interest" description="Disordered" evidence="1">
    <location>
        <begin position="88"/>
        <end position="124"/>
    </location>
</feature>
<feature type="compositionally biased region" description="Basic and acidic residues" evidence="1">
    <location>
        <begin position="230"/>
        <end position="242"/>
    </location>
</feature>
<evidence type="ECO:0000259" key="2">
    <source>
        <dbReference type="PROSITE" id="PS50105"/>
    </source>
</evidence>
<evidence type="ECO:0000313" key="3">
    <source>
        <dbReference type="EMBL" id="CAI8022399.1"/>
    </source>
</evidence>
<name>A0AA35S3R1_GEOBA</name>
<accession>A0AA35S3R1</accession>
<organism evidence="3 4">
    <name type="scientific">Geodia barretti</name>
    <name type="common">Barrett's horny sponge</name>
    <dbReference type="NCBI Taxonomy" id="519541"/>
    <lineage>
        <taxon>Eukaryota</taxon>
        <taxon>Metazoa</taxon>
        <taxon>Porifera</taxon>
        <taxon>Demospongiae</taxon>
        <taxon>Heteroscleromorpha</taxon>
        <taxon>Tetractinellida</taxon>
        <taxon>Astrophorina</taxon>
        <taxon>Geodiidae</taxon>
        <taxon>Geodia</taxon>
    </lineage>
</organism>
<dbReference type="PANTHER" id="PTHR31025:SF9">
    <property type="entry name" value="SI:DKEY-286J15.1"/>
    <property type="match status" value="1"/>
</dbReference>
<feature type="domain" description="SAM" evidence="2">
    <location>
        <begin position="23"/>
        <end position="73"/>
    </location>
</feature>
<sequence>MDLDSCRSPSPPAAAMATSLSSMSVDELSNWLKTDGGIPDKFCESFTENYIDGEAFVSLTEQDIKEMVPPIGLVKKILKLRQSYFPSASPLPSRRTGELDCSSSASPSQTSNPSTPGSSVSKSNRSRLFAIPEHWRPEVEECIRNESLEESARCEIVRTLVSLLFSRFAKPTREQCGSLARQLILKHAFMKDDMGNGYQSWEDKMVERVRNVIKRDRKRMPSSAGSLSESTKRSKLSPEARKKDSLLRRYPAGAQFTEDSASTESHLSAISIELAKAKPRDSVLLPLMKSTYPSRRLFVLNDATSAKHILDEYSALQRQAVIEQEVGLITGNEDSRGTFLSQWKKFYCATLLYGQNSGRKGISSVIKEVDEDDEVSQQVCALKVLAISVGKGLDSLIYIYEEYNSDVVSVEDAITSVPIRNAPRVAAMVGERNRQYFVLMEQSVLCQVSSLSQALFVAFGCYYVYNLEYTTKASNIFFFFQDYLLGYPDSAKRPSSYIAVLSDIKKHLC</sequence>
<proteinExistence type="predicted"/>
<dbReference type="AlphaFoldDB" id="A0AA35S3R1"/>
<dbReference type="Gene3D" id="1.10.150.50">
    <property type="entry name" value="Transcription Factor, Ets-1"/>
    <property type="match status" value="1"/>
</dbReference>
<dbReference type="SUPFAM" id="SSF47769">
    <property type="entry name" value="SAM/Pointed domain"/>
    <property type="match status" value="1"/>
</dbReference>
<reference evidence="3" key="1">
    <citation type="submission" date="2023-03" db="EMBL/GenBank/DDBJ databases">
        <authorList>
            <person name="Steffen K."/>
            <person name="Cardenas P."/>
        </authorList>
    </citation>
    <scope>NUCLEOTIDE SEQUENCE</scope>
</reference>
<dbReference type="PANTHER" id="PTHR31025">
    <property type="entry name" value="SI:CH211-196P9.1-RELATED"/>
    <property type="match status" value="1"/>
</dbReference>
<dbReference type="CDD" id="cd09487">
    <property type="entry name" value="SAM_superfamily"/>
    <property type="match status" value="1"/>
</dbReference>
<dbReference type="InterPro" id="IPR013761">
    <property type="entry name" value="SAM/pointed_sf"/>
</dbReference>
<protein>
    <recommendedName>
        <fullName evidence="2">SAM domain-containing protein</fullName>
    </recommendedName>
</protein>
<dbReference type="InterPro" id="IPR001660">
    <property type="entry name" value="SAM"/>
</dbReference>
<dbReference type="PROSITE" id="PS50105">
    <property type="entry name" value="SAM_DOMAIN"/>
    <property type="match status" value="1"/>
</dbReference>
<keyword evidence="4" id="KW-1185">Reference proteome</keyword>
<dbReference type="EMBL" id="CASHTH010001950">
    <property type="protein sequence ID" value="CAI8022399.1"/>
    <property type="molecule type" value="Genomic_DNA"/>
</dbReference>
<gene>
    <name evidence="3" type="ORF">GBAR_LOCUS13162</name>
</gene>
<evidence type="ECO:0000256" key="1">
    <source>
        <dbReference type="SAM" id="MobiDB-lite"/>
    </source>
</evidence>
<evidence type="ECO:0000313" key="4">
    <source>
        <dbReference type="Proteomes" id="UP001174909"/>
    </source>
</evidence>
<feature type="compositionally biased region" description="Low complexity" evidence="1">
    <location>
        <begin position="102"/>
        <end position="119"/>
    </location>
</feature>